<comment type="caution">
    <text evidence="2">The sequence shown here is derived from an EMBL/GenBank/DDBJ whole genome shotgun (WGS) entry which is preliminary data.</text>
</comment>
<proteinExistence type="predicted"/>
<feature type="domain" description="Amidase" evidence="1">
    <location>
        <begin position="40"/>
        <end position="467"/>
    </location>
</feature>
<evidence type="ECO:0000313" key="2">
    <source>
        <dbReference type="EMBL" id="NKY60692.1"/>
    </source>
</evidence>
<dbReference type="SUPFAM" id="SSF75304">
    <property type="entry name" value="Amidase signature (AS) enzymes"/>
    <property type="match status" value="1"/>
</dbReference>
<dbReference type="AlphaFoldDB" id="A0A846YTU9"/>
<reference evidence="2 3" key="1">
    <citation type="submission" date="2020-04" db="EMBL/GenBank/DDBJ databases">
        <title>MicrobeNet Type strains.</title>
        <authorList>
            <person name="Nicholson A.C."/>
        </authorList>
    </citation>
    <scope>NUCLEOTIDE SEQUENCE [LARGE SCALE GENOMIC DNA]</scope>
    <source>
        <strain evidence="2 3">JCM 3332</strain>
    </source>
</reference>
<dbReference type="RefSeq" id="WP_062980184.1">
    <property type="nucleotide sequence ID" value="NZ_JAAXOT010000026.1"/>
</dbReference>
<dbReference type="InterPro" id="IPR036928">
    <property type="entry name" value="AS_sf"/>
</dbReference>
<sequence length="492" mass="51538">MNPLLSRQKSTPVEISPWQSYTVADLRRLMDERELTSEQITRAYLDRIQRYDSAGPRPLNAIVDIDPAAIDHARARDHERRSGRLRGPLHGIPFVVKTNICAAGVPTTAGNHGLAGYRPSIDAPVVRELRAAGGIVLATANMSEFAWHGTFTTSSIRGTTANIFDTACSAGGSSGGSSVAVAAGFAPIALGTDSCGSVVGPAVHAGLVGFRPSSAAVSRDGVVPLSPAQDVVGPIGRTVRDIAEFADLMTGGRHSWFTTAQATDPANLTFTYLTWPFDTADGCAEDSAQLRALADATVAALVRDFRIHRTELPELDADFARDILTDSGWTDARTSIDLFLARTPARHEPGVDTRPTFADLVSTTALDRATVERWLAADPLPNAAHDAASARQRAGSRALTDLLTRRGIDVLVYPTAADIARPDRAGTAAAGISSNTGAPSVQVPIGTVNGMPVGLTVTAAPGRDSRALAVAAAVEAVVAEPVRAPGIGHTRS</sequence>
<dbReference type="Pfam" id="PF01425">
    <property type="entry name" value="Amidase"/>
    <property type="match status" value="1"/>
</dbReference>
<protein>
    <submittedName>
        <fullName evidence="2">Amidase</fullName>
    </submittedName>
</protein>
<evidence type="ECO:0000259" key="1">
    <source>
        <dbReference type="Pfam" id="PF01425"/>
    </source>
</evidence>
<keyword evidence="3" id="KW-1185">Reference proteome</keyword>
<dbReference type="Gene3D" id="3.90.1300.10">
    <property type="entry name" value="Amidase signature (AS) domain"/>
    <property type="match status" value="1"/>
</dbReference>
<accession>A0A846YTU9</accession>
<dbReference type="InterPro" id="IPR023631">
    <property type="entry name" value="Amidase_dom"/>
</dbReference>
<gene>
    <name evidence="2" type="ORF">HGA15_32055</name>
</gene>
<dbReference type="PANTHER" id="PTHR42678:SF34">
    <property type="entry name" value="OS04G0183300 PROTEIN"/>
    <property type="match status" value="1"/>
</dbReference>
<evidence type="ECO:0000313" key="3">
    <source>
        <dbReference type="Proteomes" id="UP000570678"/>
    </source>
</evidence>
<organism evidence="2 3">
    <name type="scientific">Nocardia flavorosea</name>
    <dbReference type="NCBI Taxonomy" id="53429"/>
    <lineage>
        <taxon>Bacteria</taxon>
        <taxon>Bacillati</taxon>
        <taxon>Actinomycetota</taxon>
        <taxon>Actinomycetes</taxon>
        <taxon>Mycobacteriales</taxon>
        <taxon>Nocardiaceae</taxon>
        <taxon>Nocardia</taxon>
    </lineage>
</organism>
<dbReference type="Proteomes" id="UP000570678">
    <property type="component" value="Unassembled WGS sequence"/>
</dbReference>
<dbReference type="EMBL" id="JAAXOT010000026">
    <property type="protein sequence ID" value="NKY60692.1"/>
    <property type="molecule type" value="Genomic_DNA"/>
</dbReference>
<name>A0A846YTU9_9NOCA</name>
<dbReference type="PANTHER" id="PTHR42678">
    <property type="entry name" value="AMIDASE"/>
    <property type="match status" value="1"/>
</dbReference>